<dbReference type="Gene3D" id="1.10.510.10">
    <property type="entry name" value="Transferase(Phosphotransferase) domain 1"/>
    <property type="match status" value="1"/>
</dbReference>
<organism evidence="1 2">
    <name type="scientific">Allosediminivita pacifica</name>
    <dbReference type="NCBI Taxonomy" id="1267769"/>
    <lineage>
        <taxon>Bacteria</taxon>
        <taxon>Pseudomonadati</taxon>
        <taxon>Pseudomonadota</taxon>
        <taxon>Alphaproteobacteria</taxon>
        <taxon>Rhodobacterales</taxon>
        <taxon>Paracoccaceae</taxon>
        <taxon>Allosediminivita</taxon>
    </lineage>
</organism>
<reference evidence="1 2" key="1">
    <citation type="submission" date="2018-04" db="EMBL/GenBank/DDBJ databases">
        <title>Genomic Encyclopedia of Archaeal and Bacterial Type Strains, Phase II (KMG-II): from individual species to whole genera.</title>
        <authorList>
            <person name="Goeker M."/>
        </authorList>
    </citation>
    <scope>NUCLEOTIDE SEQUENCE [LARGE SCALE GENOMIC DNA]</scope>
    <source>
        <strain evidence="1 2">DSM 29329</strain>
    </source>
</reference>
<keyword evidence="1" id="KW-0808">Transferase</keyword>
<dbReference type="InterPro" id="IPR006748">
    <property type="entry name" value="NH2Glyco/OHUrea_AB-resist_kin"/>
</dbReference>
<dbReference type="OrthoDB" id="3638028at2"/>
<evidence type="ECO:0000313" key="1">
    <source>
        <dbReference type="EMBL" id="PTX48100.1"/>
    </source>
</evidence>
<dbReference type="RefSeq" id="WP_107976009.1">
    <property type="nucleotide sequence ID" value="NZ_BMEZ01000012.1"/>
</dbReference>
<dbReference type="Pfam" id="PF04655">
    <property type="entry name" value="APH_6_hur"/>
    <property type="match status" value="1"/>
</dbReference>
<dbReference type="InterPro" id="IPR011009">
    <property type="entry name" value="Kinase-like_dom_sf"/>
</dbReference>
<dbReference type="GO" id="GO:0016773">
    <property type="term" value="F:phosphotransferase activity, alcohol group as acceptor"/>
    <property type="evidence" value="ECO:0007669"/>
    <property type="project" value="InterPro"/>
</dbReference>
<evidence type="ECO:0000313" key="2">
    <source>
        <dbReference type="Proteomes" id="UP000244069"/>
    </source>
</evidence>
<sequence>MTERLQEVMADWGLTAPQPLAETGIARLFTVSDGTTRRVLKLYHGDGMGNEAGGLALLRHWQGSGAAVRVRRACADVVLMDLLKGPTLGDMARAGQDAAACAALAGIAARLHRVPGLAAGLTSLEVWCAPLLAIKVGPDCPESLRRDMERAAALCRALLGSAPSPVALHGDLHHDNVILTRDGPMSFDPKGLMGDAAFELANALRNRKGCGALQRDPEHILRCLDLYARALSVPLPRMAGWAAAKCGLSIAWRAKGVLSGDAEADLLASLLEAAERVRAAQ</sequence>
<name>A0A2T6AWB0_9RHOB</name>
<accession>A0A2T6AWB0</accession>
<dbReference type="Proteomes" id="UP000244069">
    <property type="component" value="Unassembled WGS sequence"/>
</dbReference>
<dbReference type="EMBL" id="QBKN01000010">
    <property type="protein sequence ID" value="PTX48100.1"/>
    <property type="molecule type" value="Genomic_DNA"/>
</dbReference>
<gene>
    <name evidence="1" type="ORF">C8N44_11099</name>
</gene>
<proteinExistence type="predicted"/>
<comment type="caution">
    <text evidence="1">The sequence shown here is derived from an EMBL/GenBank/DDBJ whole genome shotgun (WGS) entry which is preliminary data.</text>
</comment>
<protein>
    <submittedName>
        <fullName evidence="1">Streptomycin 6-kinase</fullName>
    </submittedName>
</protein>
<keyword evidence="2" id="KW-1185">Reference proteome</keyword>
<dbReference type="AlphaFoldDB" id="A0A2T6AWB0"/>
<dbReference type="GO" id="GO:0016301">
    <property type="term" value="F:kinase activity"/>
    <property type="evidence" value="ECO:0007669"/>
    <property type="project" value="UniProtKB-KW"/>
</dbReference>
<keyword evidence="1" id="KW-0418">Kinase</keyword>
<dbReference type="GO" id="GO:0019748">
    <property type="term" value="P:secondary metabolic process"/>
    <property type="evidence" value="ECO:0007669"/>
    <property type="project" value="InterPro"/>
</dbReference>
<dbReference type="SUPFAM" id="SSF56112">
    <property type="entry name" value="Protein kinase-like (PK-like)"/>
    <property type="match status" value="1"/>
</dbReference>